<feature type="region of interest" description="Disordered" evidence="2">
    <location>
        <begin position="43"/>
        <end position="75"/>
    </location>
</feature>
<feature type="domain" description="CCHC-type" evidence="3">
    <location>
        <begin position="157"/>
        <end position="172"/>
    </location>
</feature>
<dbReference type="SMART" id="SM00343">
    <property type="entry name" value="ZnF_C2HC"/>
    <property type="match status" value="2"/>
</dbReference>
<dbReference type="InterPro" id="IPR036875">
    <property type="entry name" value="Znf_CCHC_sf"/>
</dbReference>
<organism evidence="4">
    <name type="scientific">Brachypodium distachyon</name>
    <name type="common">Purple false brome</name>
    <name type="synonym">Trachynia distachya</name>
    <dbReference type="NCBI Taxonomy" id="15368"/>
    <lineage>
        <taxon>Eukaryota</taxon>
        <taxon>Viridiplantae</taxon>
        <taxon>Streptophyta</taxon>
        <taxon>Embryophyta</taxon>
        <taxon>Tracheophyta</taxon>
        <taxon>Spermatophyta</taxon>
        <taxon>Magnoliopsida</taxon>
        <taxon>Liliopsida</taxon>
        <taxon>Poales</taxon>
        <taxon>Poaceae</taxon>
        <taxon>BOP clade</taxon>
        <taxon>Pooideae</taxon>
        <taxon>Stipodae</taxon>
        <taxon>Brachypodieae</taxon>
        <taxon>Brachypodium</taxon>
    </lineage>
</organism>
<feature type="non-terminal residue" evidence="4">
    <location>
        <position position="1"/>
    </location>
</feature>
<reference evidence="4 5" key="1">
    <citation type="journal article" date="2010" name="Nature">
        <title>Genome sequencing and analysis of the model grass Brachypodium distachyon.</title>
        <authorList>
            <consortium name="International Brachypodium Initiative"/>
        </authorList>
    </citation>
    <scope>NUCLEOTIDE SEQUENCE [LARGE SCALE GENOMIC DNA]</scope>
    <source>
        <strain evidence="4 5">Bd21</strain>
    </source>
</reference>
<feature type="region of interest" description="Disordered" evidence="2">
    <location>
        <begin position="220"/>
        <end position="241"/>
    </location>
</feature>
<accession>A0A2K2D0L7</accession>
<dbReference type="STRING" id="15368.A0A2K2D0L7"/>
<dbReference type="Gene3D" id="4.10.60.10">
    <property type="entry name" value="Zinc finger, CCHC-type"/>
    <property type="match status" value="1"/>
</dbReference>
<dbReference type="OrthoDB" id="696323at2759"/>
<dbReference type="EMBL" id="CM000882">
    <property type="protein sequence ID" value="PNT67817.1"/>
    <property type="molecule type" value="Genomic_DNA"/>
</dbReference>
<keyword evidence="1" id="KW-0479">Metal-binding</keyword>
<dbReference type="PANTHER" id="PTHR33087:SF31">
    <property type="entry name" value="OS06G0482850 PROTEIN"/>
    <property type="match status" value="1"/>
</dbReference>
<dbReference type="FunCoup" id="A0A2K2D0L7">
    <property type="interactions" value="244"/>
</dbReference>
<feature type="compositionally biased region" description="Low complexity" evidence="2">
    <location>
        <begin position="65"/>
        <end position="75"/>
    </location>
</feature>
<keyword evidence="1" id="KW-0863">Zinc-finger</keyword>
<dbReference type="AlphaFoldDB" id="A0A2K2D0L7"/>
<dbReference type="SUPFAM" id="SSF57756">
    <property type="entry name" value="Retrovirus zinc finger-like domains"/>
    <property type="match status" value="1"/>
</dbReference>
<sequence length="524" mass="54627">KSSKVHRSPLPMSAGGHLLSPSASELTDTISMADSLSRCSSLEGLDLSPGSASSDRRSYAEVTLGADSSPAPVGGPGPRVASIVVAPTTVPAAGRGAVALLLALRVEPAEEGWRLGPRDPVIPARKIRKELPKELAGRCFNCLAPDHVAAACRKECRCRRCFESGHLAKRCPFPRPAFVGVPSCGAPGGGCSSGCGGSSSEGGTGGGRGSPGCGCPSARGGGRSSDGAVCSGAPGAPDSRPRREYCVVPRSAEIQAAEDELAWGLVGSINGGRRRVALSEARGVICRACPTVAGHFSLHKFWPADFLCVFDSRGSHYALLAAGPAEGSGFSLRFSPWNRQLQASLRSLWYRVVLELEGIPAHAWNTNTASAILWPACWVERRLCEDMGRFSVFAWTADPSGIAREMTLGIPDPPPTDLMVGDYDLCLSPEDIIPLSVAVLDYPVIIHLPSVEDRTDPFTGSSVDRDVLSGEEGAGLWEGQFGGPSRGHGRAEFLCRRGVVDGDSVAPVGRSSGAAAVLGRPAQG</sequence>
<dbReference type="GO" id="GO:0003676">
    <property type="term" value="F:nucleic acid binding"/>
    <property type="evidence" value="ECO:0007669"/>
    <property type="project" value="InterPro"/>
</dbReference>
<dbReference type="Gramene" id="PNT67817">
    <property type="protein sequence ID" value="PNT67817"/>
    <property type="gene ID" value="BRADI_3g32386v3"/>
</dbReference>
<dbReference type="EnsemblPlants" id="PNT67817">
    <property type="protein sequence ID" value="PNT67817"/>
    <property type="gene ID" value="BRADI_3g32386v3"/>
</dbReference>
<dbReference type="Proteomes" id="UP000008810">
    <property type="component" value="Chromosome 3"/>
</dbReference>
<gene>
    <name evidence="4" type="ORF">BRADI_3g32386v3</name>
</gene>
<dbReference type="InParanoid" id="A0A2K2D0L7"/>
<name>A0A2K2D0L7_BRADI</name>
<reference evidence="5" key="3">
    <citation type="submission" date="2018-08" db="UniProtKB">
        <authorList>
            <consortium name="EnsemblPlants"/>
        </authorList>
    </citation>
    <scope>IDENTIFICATION</scope>
    <source>
        <strain evidence="5">cv. Bd21</strain>
    </source>
</reference>
<evidence type="ECO:0000313" key="4">
    <source>
        <dbReference type="EMBL" id="PNT67817.1"/>
    </source>
</evidence>
<dbReference type="InterPro" id="IPR053253">
    <property type="entry name" value="Sex_diff_modulator"/>
</dbReference>
<evidence type="ECO:0000313" key="5">
    <source>
        <dbReference type="EnsemblPlants" id="PNT67817"/>
    </source>
</evidence>
<dbReference type="PANTHER" id="PTHR33087">
    <property type="entry name" value="OS07G0539200 PROTEIN"/>
    <property type="match status" value="1"/>
</dbReference>
<keyword evidence="6" id="KW-1185">Reference proteome</keyword>
<dbReference type="GO" id="GO:0008270">
    <property type="term" value="F:zinc ion binding"/>
    <property type="evidence" value="ECO:0007669"/>
    <property type="project" value="UniProtKB-KW"/>
</dbReference>
<protein>
    <recommendedName>
        <fullName evidence="3">CCHC-type domain-containing protein</fullName>
    </recommendedName>
</protein>
<evidence type="ECO:0000256" key="2">
    <source>
        <dbReference type="SAM" id="MobiDB-lite"/>
    </source>
</evidence>
<reference evidence="4" key="2">
    <citation type="submission" date="2017-06" db="EMBL/GenBank/DDBJ databases">
        <title>WGS assembly of Brachypodium distachyon.</title>
        <authorList>
            <consortium name="The International Brachypodium Initiative"/>
            <person name="Lucas S."/>
            <person name="Harmon-Smith M."/>
            <person name="Lail K."/>
            <person name="Tice H."/>
            <person name="Grimwood J."/>
            <person name="Bruce D."/>
            <person name="Barry K."/>
            <person name="Shu S."/>
            <person name="Lindquist E."/>
            <person name="Wang M."/>
            <person name="Pitluck S."/>
            <person name="Vogel J.P."/>
            <person name="Garvin D.F."/>
            <person name="Mockler T.C."/>
            <person name="Schmutz J."/>
            <person name="Rokhsar D."/>
            <person name="Bevan M.W."/>
        </authorList>
    </citation>
    <scope>NUCLEOTIDE SEQUENCE</scope>
    <source>
        <strain evidence="4">Bd21</strain>
    </source>
</reference>
<evidence type="ECO:0000256" key="1">
    <source>
        <dbReference type="PROSITE-ProRule" id="PRU00047"/>
    </source>
</evidence>
<evidence type="ECO:0000313" key="6">
    <source>
        <dbReference type="Proteomes" id="UP000008810"/>
    </source>
</evidence>
<keyword evidence="1" id="KW-0862">Zinc</keyword>
<dbReference type="InterPro" id="IPR001878">
    <property type="entry name" value="Znf_CCHC"/>
</dbReference>
<evidence type="ECO:0000259" key="3">
    <source>
        <dbReference type="PROSITE" id="PS50158"/>
    </source>
</evidence>
<feature type="region of interest" description="Disordered" evidence="2">
    <location>
        <begin position="1"/>
        <end position="21"/>
    </location>
</feature>
<proteinExistence type="predicted"/>
<dbReference type="PROSITE" id="PS50158">
    <property type="entry name" value="ZF_CCHC"/>
    <property type="match status" value="1"/>
</dbReference>